<feature type="signal peptide" evidence="2">
    <location>
        <begin position="1"/>
        <end position="16"/>
    </location>
</feature>
<dbReference type="InterPro" id="IPR012464">
    <property type="entry name" value="DUF1676"/>
</dbReference>
<sequence>MNKLVIFGLVAASAMAVPMPDSSKVQLNRNLDCFEQENELFSCVFVKTVSALDRAARSSDIEIVDGVKFVRETPIERSGKDLKTEVEIMNELPRDTSDRAIKLATMLFESAISFMKSHSLKLSMPEEGSISRALDEVTPRRVTGRAKMKKIALPLIAAAGVKLFALIPILLGGLGLLVTKALFVGKIALLLAGVLAFQRLFGGNSAGAANFFSKNTQPSTGWVDSANQGWSANVATGVQPQGYYKRSFDVENEKVDAHSMAYSAQAPITNETN</sequence>
<feature type="transmembrane region" description="Helical" evidence="1">
    <location>
        <begin position="151"/>
        <end position="171"/>
    </location>
</feature>
<keyword evidence="2" id="KW-0732">Signal</keyword>
<evidence type="ECO:0000256" key="2">
    <source>
        <dbReference type="SAM" id="SignalP"/>
    </source>
</evidence>
<dbReference type="PANTHER" id="PTHR21879:SF17">
    <property type="entry name" value="LD24139P"/>
    <property type="match status" value="1"/>
</dbReference>
<evidence type="ECO:0000313" key="4">
    <source>
        <dbReference type="Proteomes" id="UP000655588"/>
    </source>
</evidence>
<dbReference type="EMBL" id="WNWW01000463">
    <property type="protein sequence ID" value="KAF3424478.1"/>
    <property type="molecule type" value="Genomic_DNA"/>
</dbReference>
<proteinExistence type="predicted"/>
<keyword evidence="4" id="KW-1185">Reference proteome</keyword>
<gene>
    <name evidence="3" type="ORF">E2986_06030</name>
</gene>
<keyword evidence="1" id="KW-0472">Membrane</keyword>
<keyword evidence="1" id="KW-1133">Transmembrane helix</keyword>
<name>A0A833RQ04_9HYME</name>
<dbReference type="Pfam" id="PF07898">
    <property type="entry name" value="DUF1676"/>
    <property type="match status" value="1"/>
</dbReference>
<reference evidence="3" key="1">
    <citation type="submission" date="2019-11" db="EMBL/GenBank/DDBJ databases">
        <title>The nuclear and mitochondrial genomes of Frieseomelitta varia - a highly eusocial stingless bee (Meliponini) with a permanently sterile worker caste.</title>
        <authorList>
            <person name="Freitas F.C.P."/>
            <person name="Lourenco A.P."/>
            <person name="Nunes F.M.F."/>
            <person name="Paschoal A.R."/>
            <person name="Abreu F.C.P."/>
            <person name="Barbin F.O."/>
            <person name="Bataglia L."/>
            <person name="Cardoso-Junior C.A.M."/>
            <person name="Cervoni M.S."/>
            <person name="Silva S.R."/>
            <person name="Dalarmi F."/>
            <person name="Del Lama M.A."/>
            <person name="Depintor T.S."/>
            <person name="Ferreira K.M."/>
            <person name="Goria P.S."/>
            <person name="Jaskot M.C."/>
            <person name="Lago D.C."/>
            <person name="Luna-Lucena D."/>
            <person name="Moda L.M."/>
            <person name="Nascimento L."/>
            <person name="Pedrino M."/>
            <person name="Rabico F.O."/>
            <person name="Sanches F.C."/>
            <person name="Santos D.E."/>
            <person name="Santos C.G."/>
            <person name="Vieira J."/>
            <person name="Lopes T.F."/>
            <person name="Barchuk A.R."/>
            <person name="Hartfelder K."/>
            <person name="Simoes Z.L.P."/>
            <person name="Bitondi M.M.G."/>
            <person name="Pinheiro D.G."/>
        </authorList>
    </citation>
    <scope>NUCLEOTIDE SEQUENCE</scope>
    <source>
        <strain evidence="3">USP_RPSP 00005682</strain>
        <tissue evidence="3">Whole individual</tissue>
    </source>
</reference>
<dbReference type="AlphaFoldDB" id="A0A833RQ04"/>
<feature type="chain" id="PRO_5032418664" evidence="2">
    <location>
        <begin position="17"/>
        <end position="273"/>
    </location>
</feature>
<evidence type="ECO:0000256" key="1">
    <source>
        <dbReference type="SAM" id="Phobius"/>
    </source>
</evidence>
<dbReference type="GO" id="GO:0016020">
    <property type="term" value="C:membrane"/>
    <property type="evidence" value="ECO:0007669"/>
    <property type="project" value="TreeGrafter"/>
</dbReference>
<comment type="caution">
    <text evidence="3">The sequence shown here is derived from an EMBL/GenBank/DDBJ whole genome shotgun (WGS) entry which is preliminary data.</text>
</comment>
<keyword evidence="1" id="KW-0812">Transmembrane</keyword>
<protein>
    <submittedName>
        <fullName evidence="3">Uncharacterized protein</fullName>
    </submittedName>
</protein>
<organism evidence="3 4">
    <name type="scientific">Frieseomelitta varia</name>
    <dbReference type="NCBI Taxonomy" id="561572"/>
    <lineage>
        <taxon>Eukaryota</taxon>
        <taxon>Metazoa</taxon>
        <taxon>Ecdysozoa</taxon>
        <taxon>Arthropoda</taxon>
        <taxon>Hexapoda</taxon>
        <taxon>Insecta</taxon>
        <taxon>Pterygota</taxon>
        <taxon>Neoptera</taxon>
        <taxon>Endopterygota</taxon>
        <taxon>Hymenoptera</taxon>
        <taxon>Apocrita</taxon>
        <taxon>Aculeata</taxon>
        <taxon>Apoidea</taxon>
        <taxon>Anthophila</taxon>
        <taxon>Apidae</taxon>
        <taxon>Frieseomelitta</taxon>
    </lineage>
</organism>
<dbReference type="Proteomes" id="UP000655588">
    <property type="component" value="Unassembled WGS sequence"/>
</dbReference>
<accession>A0A833RQ04</accession>
<dbReference type="PANTHER" id="PTHR21879">
    <property type="entry name" value="FI03362P-RELATED-RELATED"/>
    <property type="match status" value="1"/>
</dbReference>
<feature type="transmembrane region" description="Helical" evidence="1">
    <location>
        <begin position="177"/>
        <end position="197"/>
    </location>
</feature>
<evidence type="ECO:0000313" key="3">
    <source>
        <dbReference type="EMBL" id="KAF3424478.1"/>
    </source>
</evidence>